<dbReference type="AlphaFoldDB" id="A0A448WQX8"/>
<comment type="caution">
    <text evidence="1">The sequence shown here is derived from an EMBL/GenBank/DDBJ whole genome shotgun (WGS) entry which is preliminary data.</text>
</comment>
<keyword evidence="2" id="KW-1185">Reference proteome</keyword>
<evidence type="ECO:0000313" key="2">
    <source>
        <dbReference type="Proteomes" id="UP000784294"/>
    </source>
</evidence>
<accession>A0A448WQX8</accession>
<sequence length="84" mass="10022">MVLWHLDRLVCHDPPKRLLSAKAIYHPHCRQFVWDEESFSQATFCRVLLHPFTECREDECRLQGGGTNYSLGRLEDKYRDIFCH</sequence>
<dbReference type="EMBL" id="CAAALY010034968">
    <property type="protein sequence ID" value="VEL17953.1"/>
    <property type="molecule type" value="Genomic_DNA"/>
</dbReference>
<organism evidence="1 2">
    <name type="scientific">Protopolystoma xenopodis</name>
    <dbReference type="NCBI Taxonomy" id="117903"/>
    <lineage>
        <taxon>Eukaryota</taxon>
        <taxon>Metazoa</taxon>
        <taxon>Spiralia</taxon>
        <taxon>Lophotrochozoa</taxon>
        <taxon>Platyhelminthes</taxon>
        <taxon>Monogenea</taxon>
        <taxon>Polyopisthocotylea</taxon>
        <taxon>Polystomatidea</taxon>
        <taxon>Polystomatidae</taxon>
        <taxon>Protopolystoma</taxon>
    </lineage>
</organism>
<evidence type="ECO:0000313" key="1">
    <source>
        <dbReference type="EMBL" id="VEL17953.1"/>
    </source>
</evidence>
<proteinExistence type="predicted"/>
<name>A0A448WQX8_9PLAT</name>
<dbReference type="Proteomes" id="UP000784294">
    <property type="component" value="Unassembled WGS sequence"/>
</dbReference>
<gene>
    <name evidence="1" type="ORF">PXEA_LOCUS11393</name>
</gene>
<reference evidence="1" key="1">
    <citation type="submission" date="2018-11" db="EMBL/GenBank/DDBJ databases">
        <authorList>
            <consortium name="Pathogen Informatics"/>
        </authorList>
    </citation>
    <scope>NUCLEOTIDE SEQUENCE</scope>
</reference>
<protein>
    <submittedName>
        <fullName evidence="1">Uncharacterized protein</fullName>
    </submittedName>
</protein>